<sequence>MTTSLLLLLGVFQLVVVAEGREKKGALLSNFQGLAKCRYDQRVAFPRTEEELKRILLRRDVKVIRAVSSDAHSWNEKFWCARTTDEEEEEERNVNIFMNEVRVVEEEQSRARVFDKRELKAKVTVDAGEKMRTMLEYVAEEGYALKSVPWFIDQTVGGALATCSHGSSLAFGSLSSQLVSLRTMLHNGTVETISERTHGRDVMDAFRCHVNQLGITLAATFEIFKQDEVHRMNRFVSEDHMLQEIEMISAAVRRCVDNGMDWWHSCAMRRSAVRNMDDLSYYYYVPTRDAQRVKIRRVITDFSKRTSGDDDDDDDDDDDANEDDFLFSSSSSPARVLDEYYFKASSVDAASASAQSVLNPSSIRNRLMQNDDLVSVWTNLWQDALEPSLQSIVASNASAYLAMTEEQLDRNDNYPFDQAELAVPLANAGECLRGFLDSISEQRQKYWRSPILIRFLNAESALLSPAHARPSMYVNIENYKRSEEGKAAFRDAIRYLASKEKCDGRLHFGKFGWEDVETYSLYEKYGNAYCKFLCVKDRYDPSRRFETREMSRIFERDLDKCLPRACD</sequence>
<dbReference type="Proteomes" id="UP000198341">
    <property type="component" value="Chromosome 6"/>
</dbReference>
<evidence type="ECO:0000256" key="4">
    <source>
        <dbReference type="SAM" id="SignalP"/>
    </source>
</evidence>
<dbReference type="STRING" id="41875.K8EFR6"/>
<keyword evidence="4" id="KW-0732">Signal</keyword>
<dbReference type="InterPro" id="IPR006094">
    <property type="entry name" value="Oxid_FAD_bind_N"/>
</dbReference>
<dbReference type="PANTHER" id="PTHR43762:SF5">
    <property type="entry name" value="FAD-BINDING PCMH-TYPE DOMAIN-CONTAINING PROTEIN"/>
    <property type="match status" value="1"/>
</dbReference>
<dbReference type="InterPro" id="IPR016166">
    <property type="entry name" value="FAD-bd_PCMH"/>
</dbReference>
<dbReference type="PANTHER" id="PTHR43762">
    <property type="entry name" value="L-GULONOLACTONE OXIDASE"/>
    <property type="match status" value="1"/>
</dbReference>
<keyword evidence="7" id="KW-1185">Reference proteome</keyword>
<dbReference type="InterPro" id="IPR007173">
    <property type="entry name" value="ALO_C"/>
</dbReference>
<dbReference type="AlphaFoldDB" id="K8EFR6"/>
<feature type="compositionally biased region" description="Acidic residues" evidence="3">
    <location>
        <begin position="309"/>
        <end position="325"/>
    </location>
</feature>
<dbReference type="eggNOG" id="KOG4730">
    <property type="taxonomic scope" value="Eukaryota"/>
</dbReference>
<name>K8EFR6_9CHLO</name>
<gene>
    <name evidence="6" type="ORF">Bathy06g02140</name>
</gene>
<evidence type="ECO:0000256" key="3">
    <source>
        <dbReference type="SAM" id="MobiDB-lite"/>
    </source>
</evidence>
<accession>K8EFR6</accession>
<evidence type="ECO:0000313" key="6">
    <source>
        <dbReference type="EMBL" id="CCO16962.1"/>
    </source>
</evidence>
<reference evidence="6 7" key="1">
    <citation type="submission" date="2011-10" db="EMBL/GenBank/DDBJ databases">
        <authorList>
            <person name="Genoscope - CEA"/>
        </authorList>
    </citation>
    <scope>NUCLEOTIDE SEQUENCE [LARGE SCALE GENOMIC DNA]</scope>
    <source>
        <strain evidence="6 7">RCC 1105</strain>
    </source>
</reference>
<dbReference type="Pfam" id="PF01565">
    <property type="entry name" value="FAD_binding_4"/>
    <property type="match status" value="1"/>
</dbReference>
<evidence type="ECO:0000256" key="1">
    <source>
        <dbReference type="ARBA" id="ARBA00005147"/>
    </source>
</evidence>
<feature type="region of interest" description="Disordered" evidence="3">
    <location>
        <begin position="304"/>
        <end position="327"/>
    </location>
</feature>
<feature type="domain" description="FAD-binding PCMH-type" evidence="5">
    <location>
        <begin position="35"/>
        <end position="226"/>
    </location>
</feature>
<dbReference type="InterPro" id="IPR036318">
    <property type="entry name" value="FAD-bd_PCMH-like_sf"/>
</dbReference>
<dbReference type="Pfam" id="PF04030">
    <property type="entry name" value="ALO"/>
    <property type="match status" value="1"/>
</dbReference>
<feature type="chain" id="PRO_5003917305" description="FAD-binding PCMH-type domain-containing protein" evidence="4">
    <location>
        <begin position="21"/>
        <end position="567"/>
    </location>
</feature>
<dbReference type="PROSITE" id="PS51387">
    <property type="entry name" value="FAD_PCMH"/>
    <property type="match status" value="1"/>
</dbReference>
<evidence type="ECO:0000259" key="5">
    <source>
        <dbReference type="PROSITE" id="PS51387"/>
    </source>
</evidence>
<dbReference type="GO" id="GO:0016020">
    <property type="term" value="C:membrane"/>
    <property type="evidence" value="ECO:0007669"/>
    <property type="project" value="InterPro"/>
</dbReference>
<feature type="signal peptide" evidence="4">
    <location>
        <begin position="1"/>
        <end position="20"/>
    </location>
</feature>
<evidence type="ECO:0000313" key="7">
    <source>
        <dbReference type="Proteomes" id="UP000198341"/>
    </source>
</evidence>
<keyword evidence="2" id="KW-0560">Oxidoreductase</keyword>
<dbReference type="InterPro" id="IPR016169">
    <property type="entry name" value="FAD-bd_PCMH_sub2"/>
</dbReference>
<proteinExistence type="predicted"/>
<dbReference type="SUPFAM" id="SSF56176">
    <property type="entry name" value="FAD-binding/transporter-associated domain-like"/>
    <property type="match status" value="1"/>
</dbReference>
<dbReference type="GO" id="GO:0003885">
    <property type="term" value="F:D-arabinono-1,4-lactone oxidase activity"/>
    <property type="evidence" value="ECO:0007669"/>
    <property type="project" value="InterPro"/>
</dbReference>
<dbReference type="RefSeq" id="XP_007512362.1">
    <property type="nucleotide sequence ID" value="XM_007512300.1"/>
</dbReference>
<dbReference type="GO" id="GO:0019853">
    <property type="term" value="P:L-ascorbic acid biosynthetic process"/>
    <property type="evidence" value="ECO:0007669"/>
    <property type="project" value="UniProtKB-UniPathway"/>
</dbReference>
<dbReference type="KEGG" id="bpg:Bathy06g02140"/>
<dbReference type="EMBL" id="FO082273">
    <property type="protein sequence ID" value="CCO16962.1"/>
    <property type="molecule type" value="Genomic_DNA"/>
</dbReference>
<dbReference type="Gene3D" id="3.30.465.10">
    <property type="match status" value="1"/>
</dbReference>
<dbReference type="InterPro" id="IPR010031">
    <property type="entry name" value="FAD_lactone_oxidase-like"/>
</dbReference>
<dbReference type="GeneID" id="19015194"/>
<dbReference type="GO" id="GO:0071949">
    <property type="term" value="F:FAD binding"/>
    <property type="evidence" value="ECO:0007669"/>
    <property type="project" value="InterPro"/>
</dbReference>
<dbReference type="UniPathway" id="UPA00132"/>
<comment type="pathway">
    <text evidence="1">Cofactor biosynthesis; L-ascorbate biosynthesis.</text>
</comment>
<evidence type="ECO:0000256" key="2">
    <source>
        <dbReference type="ARBA" id="ARBA00023002"/>
    </source>
</evidence>
<organism evidence="6 7">
    <name type="scientific">Bathycoccus prasinos</name>
    <dbReference type="NCBI Taxonomy" id="41875"/>
    <lineage>
        <taxon>Eukaryota</taxon>
        <taxon>Viridiplantae</taxon>
        <taxon>Chlorophyta</taxon>
        <taxon>Mamiellophyceae</taxon>
        <taxon>Mamiellales</taxon>
        <taxon>Bathycoccaceae</taxon>
        <taxon>Bathycoccus</taxon>
    </lineage>
</organism>
<dbReference type="Gene3D" id="3.30.70.2520">
    <property type="match status" value="1"/>
</dbReference>
<protein>
    <recommendedName>
        <fullName evidence="5">FAD-binding PCMH-type domain-containing protein</fullName>
    </recommendedName>
</protein>
<dbReference type="OrthoDB" id="610608at2759"/>